<evidence type="ECO:0000256" key="1">
    <source>
        <dbReference type="SAM" id="MobiDB-lite"/>
    </source>
</evidence>
<reference evidence="2" key="1">
    <citation type="journal article" date="2022" name="Environ. Microbiol.">
        <title>Geoalkalibacter halelectricus SAP #1 sp. nov. possessing extracellular electron transfer and mineral#reducing capabilities from a haloalkaline environment.</title>
        <authorList>
            <person name="Yadav S."/>
            <person name="Singh R."/>
            <person name="Sundharam S.S."/>
            <person name="Chaudhary S."/>
            <person name="Krishnamurthi S."/>
            <person name="Patil S.A."/>
        </authorList>
    </citation>
    <scope>NUCLEOTIDE SEQUENCE</scope>
    <source>
        <strain evidence="2">SAP-1</strain>
    </source>
</reference>
<dbReference type="EMBL" id="CP092109">
    <property type="protein sequence ID" value="UWZ79918.1"/>
    <property type="molecule type" value="Genomic_DNA"/>
</dbReference>
<dbReference type="RefSeq" id="WP_260748271.1">
    <property type="nucleotide sequence ID" value="NZ_CP092109.1"/>
</dbReference>
<protein>
    <submittedName>
        <fullName evidence="2">Uncharacterized protein</fullName>
    </submittedName>
</protein>
<accession>A0ABY5ZLC5</accession>
<evidence type="ECO:0000313" key="3">
    <source>
        <dbReference type="Proteomes" id="UP001060414"/>
    </source>
</evidence>
<name>A0ABY5ZLC5_9BACT</name>
<proteinExistence type="predicted"/>
<organism evidence="2 3">
    <name type="scientific">Geoalkalibacter halelectricus</name>
    <dbReference type="NCBI Taxonomy" id="2847045"/>
    <lineage>
        <taxon>Bacteria</taxon>
        <taxon>Pseudomonadati</taxon>
        <taxon>Thermodesulfobacteriota</taxon>
        <taxon>Desulfuromonadia</taxon>
        <taxon>Desulfuromonadales</taxon>
        <taxon>Geoalkalibacteraceae</taxon>
        <taxon>Geoalkalibacter</taxon>
    </lineage>
</organism>
<sequence>MSSSKTPTVGGHIDAQCTRCRMLTNHTVVAMVAERPVKVQCNTCGGLHGYRPPKAEPKARAATPRRVTDKPARSSRSADQEQWQRALADKDQGQARPYAMEAAFAADELVRHPLFGVGVVTAIFKPNKVEVLFEEGRKTLRCKF</sequence>
<keyword evidence="3" id="KW-1185">Reference proteome</keyword>
<dbReference type="Proteomes" id="UP001060414">
    <property type="component" value="Chromosome"/>
</dbReference>
<gene>
    <name evidence="2" type="ORF">L9S41_00625</name>
</gene>
<evidence type="ECO:0000313" key="2">
    <source>
        <dbReference type="EMBL" id="UWZ79918.1"/>
    </source>
</evidence>
<feature type="compositionally biased region" description="Basic and acidic residues" evidence="1">
    <location>
        <begin position="66"/>
        <end position="79"/>
    </location>
</feature>
<feature type="region of interest" description="Disordered" evidence="1">
    <location>
        <begin position="46"/>
        <end position="92"/>
    </location>
</feature>